<reference evidence="6 7" key="1">
    <citation type="submission" date="2019-06" db="EMBL/GenBank/DDBJ databases">
        <title>Draft genome sequence of the filamentous fungus Phialemoniopsis curvata isolated from diesel fuel.</title>
        <authorList>
            <person name="Varaljay V.A."/>
            <person name="Lyon W.J."/>
            <person name="Crouch A.L."/>
            <person name="Drake C.E."/>
            <person name="Hollomon J.M."/>
            <person name="Nadeau L.J."/>
            <person name="Nunn H.S."/>
            <person name="Stevenson B.S."/>
            <person name="Bojanowski C.L."/>
            <person name="Crookes-Goodson W.J."/>
        </authorList>
    </citation>
    <scope>NUCLEOTIDE SEQUENCE [LARGE SCALE GENOMIC DNA]</scope>
    <source>
        <strain evidence="6 7">D216</strain>
    </source>
</reference>
<dbReference type="STRING" id="1093900.A0A507BEV1"/>
<dbReference type="InParanoid" id="A0A507BEV1"/>
<feature type="domain" description="FAD-binding" evidence="5">
    <location>
        <begin position="16"/>
        <end position="381"/>
    </location>
</feature>
<evidence type="ECO:0000259" key="5">
    <source>
        <dbReference type="Pfam" id="PF01494"/>
    </source>
</evidence>
<organism evidence="6 7">
    <name type="scientific">Thyridium curvatum</name>
    <dbReference type="NCBI Taxonomy" id="1093900"/>
    <lineage>
        <taxon>Eukaryota</taxon>
        <taxon>Fungi</taxon>
        <taxon>Dikarya</taxon>
        <taxon>Ascomycota</taxon>
        <taxon>Pezizomycotina</taxon>
        <taxon>Sordariomycetes</taxon>
        <taxon>Sordariomycetidae</taxon>
        <taxon>Thyridiales</taxon>
        <taxon>Thyridiaceae</taxon>
        <taxon>Thyridium</taxon>
    </lineage>
</organism>
<sequence>MEARADSHFLAGKKIIVAGAGISGLAFAAALDKQWDDRFARPEVTIYDREKSDEAAQREGYSLSLNGFDKDGGLVALRDLGLLDRIVEHAILGLETQPSMKIWTSSWEENIAIKLRAYQGLPSASLRIARKDLRKILIDAATEHRAIRWETSCVGAERLEGERIRVQLSAGDGSGTWSEECDLLIAADGASSKIRAALRSKDTLQFAGAIQLGGCARFPGGIPAPVDKSWGLVITGEGVCCFFSPVDAERVVWAVSWRTGEPRDLDKTRPEEQFRSLMAEALERGAAIREPFRTIVEATEPGTELLIPARDKAPFRHGEGRVPPGVVFIGDSNHAVSPFAGNGANLGLKDGWDLARELCRGASLAGAVKAYDDRSVPRAVATIKSSHWRITMGHATGAAYWSFWVFMRVGNFMSWLFGRFM</sequence>
<dbReference type="RefSeq" id="XP_030997019.1">
    <property type="nucleotide sequence ID" value="XM_031139011.1"/>
</dbReference>
<evidence type="ECO:0000256" key="1">
    <source>
        <dbReference type="ARBA" id="ARBA00022630"/>
    </source>
</evidence>
<dbReference type="GO" id="GO:0071949">
    <property type="term" value="F:FAD binding"/>
    <property type="evidence" value="ECO:0007669"/>
    <property type="project" value="InterPro"/>
</dbReference>
<keyword evidence="7" id="KW-1185">Reference proteome</keyword>
<dbReference type="InterPro" id="IPR036188">
    <property type="entry name" value="FAD/NAD-bd_sf"/>
</dbReference>
<evidence type="ECO:0000256" key="4">
    <source>
        <dbReference type="ARBA" id="ARBA00023033"/>
    </source>
</evidence>
<dbReference type="AlphaFoldDB" id="A0A507BEV1"/>
<accession>A0A507BEV1</accession>
<dbReference type="GO" id="GO:0004497">
    <property type="term" value="F:monooxygenase activity"/>
    <property type="evidence" value="ECO:0007669"/>
    <property type="project" value="UniProtKB-KW"/>
</dbReference>
<proteinExistence type="predicted"/>
<evidence type="ECO:0000313" key="6">
    <source>
        <dbReference type="EMBL" id="TPX15308.1"/>
    </source>
</evidence>
<dbReference type="Proteomes" id="UP000319257">
    <property type="component" value="Unassembled WGS sequence"/>
</dbReference>
<keyword evidence="1" id="KW-0285">Flavoprotein</keyword>
<protein>
    <recommendedName>
        <fullName evidence="5">FAD-binding domain-containing protein</fullName>
    </recommendedName>
</protein>
<dbReference type="OrthoDB" id="655030at2759"/>
<dbReference type="PANTHER" id="PTHR46972:SF1">
    <property type="entry name" value="FAD DEPENDENT OXIDOREDUCTASE DOMAIN-CONTAINING PROTEIN"/>
    <property type="match status" value="1"/>
</dbReference>
<dbReference type="InterPro" id="IPR002938">
    <property type="entry name" value="FAD-bd"/>
</dbReference>
<evidence type="ECO:0000256" key="2">
    <source>
        <dbReference type="ARBA" id="ARBA00022827"/>
    </source>
</evidence>
<dbReference type="EMBL" id="SKBQ01000022">
    <property type="protein sequence ID" value="TPX15308.1"/>
    <property type="molecule type" value="Genomic_DNA"/>
</dbReference>
<evidence type="ECO:0000256" key="3">
    <source>
        <dbReference type="ARBA" id="ARBA00023002"/>
    </source>
</evidence>
<keyword evidence="4" id="KW-0503">Monooxygenase</keyword>
<dbReference type="Pfam" id="PF01494">
    <property type="entry name" value="FAD_binding_3"/>
    <property type="match status" value="1"/>
</dbReference>
<dbReference type="PANTHER" id="PTHR46972">
    <property type="entry name" value="MONOOXYGENASE ASQM-RELATED"/>
    <property type="match status" value="1"/>
</dbReference>
<dbReference type="SUPFAM" id="SSF51905">
    <property type="entry name" value="FAD/NAD(P)-binding domain"/>
    <property type="match status" value="1"/>
</dbReference>
<evidence type="ECO:0000313" key="7">
    <source>
        <dbReference type="Proteomes" id="UP000319257"/>
    </source>
</evidence>
<dbReference type="Gene3D" id="3.50.50.60">
    <property type="entry name" value="FAD/NAD(P)-binding domain"/>
    <property type="match status" value="1"/>
</dbReference>
<dbReference type="GeneID" id="41972032"/>
<comment type="caution">
    <text evidence="6">The sequence shown here is derived from an EMBL/GenBank/DDBJ whole genome shotgun (WGS) entry which is preliminary data.</text>
</comment>
<keyword evidence="3" id="KW-0560">Oxidoreductase</keyword>
<gene>
    <name evidence="6" type="ORF">E0L32_004585</name>
</gene>
<name>A0A507BEV1_9PEZI</name>
<dbReference type="PRINTS" id="PR00420">
    <property type="entry name" value="RNGMNOXGNASE"/>
</dbReference>
<keyword evidence="2" id="KW-0274">FAD</keyword>